<evidence type="ECO:0000256" key="9">
    <source>
        <dbReference type="ARBA" id="ARBA00023136"/>
    </source>
</evidence>
<dbReference type="AlphaFoldDB" id="A0A923TAF3"/>
<evidence type="ECO:0000256" key="1">
    <source>
        <dbReference type="ARBA" id="ARBA00004383"/>
    </source>
</evidence>
<dbReference type="SUPFAM" id="SSF101447">
    <property type="entry name" value="Formin homology 2 domain (FH2 domain)"/>
    <property type="match status" value="1"/>
</dbReference>
<dbReference type="GO" id="GO:0031992">
    <property type="term" value="F:energy transducer activity"/>
    <property type="evidence" value="ECO:0007669"/>
    <property type="project" value="InterPro"/>
</dbReference>
<comment type="subcellular location">
    <subcellularLocation>
        <location evidence="1">Cell inner membrane</location>
        <topology evidence="1">Single-pass membrane protein</topology>
        <orientation evidence="1">Periplasmic side</orientation>
    </subcellularLocation>
</comment>
<dbReference type="PANTHER" id="PTHR33446:SF2">
    <property type="entry name" value="PROTEIN TONB"/>
    <property type="match status" value="1"/>
</dbReference>
<keyword evidence="3" id="KW-0813">Transport</keyword>
<evidence type="ECO:0000256" key="8">
    <source>
        <dbReference type="ARBA" id="ARBA00022989"/>
    </source>
</evidence>
<keyword evidence="5" id="KW-0997">Cell inner membrane</keyword>
<sequence length="308" mass="33900">MDISYSGGTLGIILVLIFAGLIGLVYFMRSVYNKRSEKALQGEYRAADDANKSYIANRAKYEPLDVFGLSSTFFNFGLALAVGLSLLAFGWTQYSKEIYIPDGALDLDEEIEMEPPRTAEPPPPPPPPPPPVIEEVPEDELIEEDPPEFEDTSVDENTVMEAPPEVKVEKAPPPPPPPPPPPAPKVDEIFKVVEQMPLFPGCEDISSYADRKACADKKMLEFIYGNIKYPAIARENGVEGMAVVSFVVEKDGTVTDAKVVRNPGAKTGEEALRVVEMMNEKGLKWTPGKQGGRSVRVQFNLPVKFKLE</sequence>
<feature type="region of interest" description="Disordered" evidence="10">
    <location>
        <begin position="163"/>
        <end position="186"/>
    </location>
</feature>
<evidence type="ECO:0000256" key="4">
    <source>
        <dbReference type="ARBA" id="ARBA00022475"/>
    </source>
</evidence>
<feature type="region of interest" description="Disordered" evidence="10">
    <location>
        <begin position="114"/>
        <end position="134"/>
    </location>
</feature>
<gene>
    <name evidence="13" type="ORF">H9S92_19890</name>
</gene>
<dbReference type="Gene3D" id="3.30.1150.10">
    <property type="match status" value="1"/>
</dbReference>
<evidence type="ECO:0000256" key="11">
    <source>
        <dbReference type="SAM" id="Phobius"/>
    </source>
</evidence>
<evidence type="ECO:0000259" key="12">
    <source>
        <dbReference type="PROSITE" id="PS52015"/>
    </source>
</evidence>
<accession>A0A923TAF3</accession>
<dbReference type="InterPro" id="IPR051045">
    <property type="entry name" value="TonB-dependent_transducer"/>
</dbReference>
<dbReference type="PANTHER" id="PTHR33446">
    <property type="entry name" value="PROTEIN TONB-RELATED"/>
    <property type="match status" value="1"/>
</dbReference>
<keyword evidence="14" id="KW-1185">Reference proteome</keyword>
<dbReference type="GO" id="GO:0098797">
    <property type="term" value="C:plasma membrane protein complex"/>
    <property type="evidence" value="ECO:0007669"/>
    <property type="project" value="TreeGrafter"/>
</dbReference>
<feature type="compositionally biased region" description="Pro residues" evidence="10">
    <location>
        <begin position="118"/>
        <end position="132"/>
    </location>
</feature>
<reference evidence="13" key="1">
    <citation type="submission" date="2020-08" db="EMBL/GenBank/DDBJ databases">
        <title>Lewinella bacteria from marine environments.</title>
        <authorList>
            <person name="Zhong Y."/>
        </authorList>
    </citation>
    <scope>NUCLEOTIDE SEQUENCE</scope>
    <source>
        <strain evidence="13">KCTC 42187</strain>
    </source>
</reference>
<dbReference type="InterPro" id="IPR006260">
    <property type="entry name" value="TonB/TolA_C"/>
</dbReference>
<feature type="transmembrane region" description="Helical" evidence="11">
    <location>
        <begin position="6"/>
        <end position="28"/>
    </location>
</feature>
<evidence type="ECO:0000256" key="7">
    <source>
        <dbReference type="ARBA" id="ARBA00022927"/>
    </source>
</evidence>
<evidence type="ECO:0000256" key="3">
    <source>
        <dbReference type="ARBA" id="ARBA00022448"/>
    </source>
</evidence>
<dbReference type="NCBIfam" id="TIGR01352">
    <property type="entry name" value="tonB_Cterm"/>
    <property type="match status" value="1"/>
</dbReference>
<organism evidence="13 14">
    <name type="scientific">Neolewinella lacunae</name>
    <dbReference type="NCBI Taxonomy" id="1517758"/>
    <lineage>
        <taxon>Bacteria</taxon>
        <taxon>Pseudomonadati</taxon>
        <taxon>Bacteroidota</taxon>
        <taxon>Saprospiria</taxon>
        <taxon>Saprospirales</taxon>
        <taxon>Lewinellaceae</taxon>
        <taxon>Neolewinella</taxon>
    </lineage>
</organism>
<keyword evidence="7" id="KW-0653">Protein transport</keyword>
<dbReference type="InterPro" id="IPR003538">
    <property type="entry name" value="TonB"/>
</dbReference>
<dbReference type="Pfam" id="PF03544">
    <property type="entry name" value="TonB_C"/>
    <property type="match status" value="1"/>
</dbReference>
<dbReference type="SUPFAM" id="SSF74653">
    <property type="entry name" value="TolA/TonB C-terminal domain"/>
    <property type="match status" value="1"/>
</dbReference>
<evidence type="ECO:0000256" key="5">
    <source>
        <dbReference type="ARBA" id="ARBA00022519"/>
    </source>
</evidence>
<dbReference type="GO" id="GO:0015031">
    <property type="term" value="P:protein transport"/>
    <property type="evidence" value="ECO:0007669"/>
    <property type="project" value="UniProtKB-KW"/>
</dbReference>
<name>A0A923TAF3_9BACT</name>
<dbReference type="InterPro" id="IPR037682">
    <property type="entry name" value="TonB_C"/>
</dbReference>
<protein>
    <submittedName>
        <fullName evidence="13">TonB family protein</fullName>
    </submittedName>
</protein>
<dbReference type="GO" id="GO:0055085">
    <property type="term" value="P:transmembrane transport"/>
    <property type="evidence" value="ECO:0007669"/>
    <property type="project" value="InterPro"/>
</dbReference>
<dbReference type="Proteomes" id="UP000650081">
    <property type="component" value="Unassembled WGS sequence"/>
</dbReference>
<comment type="caution">
    <text evidence="13">The sequence shown here is derived from an EMBL/GenBank/DDBJ whole genome shotgun (WGS) entry which is preliminary data.</text>
</comment>
<keyword evidence="4" id="KW-1003">Cell membrane</keyword>
<feature type="compositionally biased region" description="Pro residues" evidence="10">
    <location>
        <begin position="171"/>
        <end position="184"/>
    </location>
</feature>
<keyword evidence="8 11" id="KW-1133">Transmembrane helix</keyword>
<evidence type="ECO:0000313" key="14">
    <source>
        <dbReference type="Proteomes" id="UP000650081"/>
    </source>
</evidence>
<evidence type="ECO:0000256" key="2">
    <source>
        <dbReference type="ARBA" id="ARBA00006555"/>
    </source>
</evidence>
<dbReference type="GO" id="GO:0015891">
    <property type="term" value="P:siderophore transport"/>
    <property type="evidence" value="ECO:0007669"/>
    <property type="project" value="InterPro"/>
</dbReference>
<evidence type="ECO:0000256" key="6">
    <source>
        <dbReference type="ARBA" id="ARBA00022692"/>
    </source>
</evidence>
<dbReference type="GO" id="GO:0030288">
    <property type="term" value="C:outer membrane-bounded periplasmic space"/>
    <property type="evidence" value="ECO:0007669"/>
    <property type="project" value="InterPro"/>
</dbReference>
<feature type="domain" description="TonB C-terminal" evidence="12">
    <location>
        <begin position="214"/>
        <end position="308"/>
    </location>
</feature>
<feature type="transmembrane region" description="Helical" evidence="11">
    <location>
        <begin position="66"/>
        <end position="91"/>
    </location>
</feature>
<comment type="similarity">
    <text evidence="2">Belongs to the TonB family.</text>
</comment>
<keyword evidence="6 11" id="KW-0812">Transmembrane</keyword>
<keyword evidence="9 11" id="KW-0472">Membrane</keyword>
<proteinExistence type="inferred from homology"/>
<dbReference type="RefSeq" id="WP_187468450.1">
    <property type="nucleotide sequence ID" value="NZ_JACSIT010000152.1"/>
</dbReference>
<evidence type="ECO:0000256" key="10">
    <source>
        <dbReference type="SAM" id="MobiDB-lite"/>
    </source>
</evidence>
<dbReference type="PROSITE" id="PS52015">
    <property type="entry name" value="TONB_CTD"/>
    <property type="match status" value="1"/>
</dbReference>
<evidence type="ECO:0000313" key="13">
    <source>
        <dbReference type="EMBL" id="MBC6996444.1"/>
    </source>
</evidence>
<dbReference type="EMBL" id="JACSIT010000152">
    <property type="protein sequence ID" value="MBC6996444.1"/>
    <property type="molecule type" value="Genomic_DNA"/>
</dbReference>
<dbReference type="PRINTS" id="PR01374">
    <property type="entry name" value="TONBPROTEIN"/>
</dbReference>